<sequence>MGILDDVPLPQGKHLLLASAGLSTAAGGMSLLQPKKTHEYYFEEEVPGDDDKKEPAPQHKPTTRWLGASLCWVAGLNVAAAFAPEGSEAKKNLLIANGAGLLAVSAMDGAMLYKETQKKKATLPEIAATSALGVLHIARAVKGADKDE</sequence>
<gene>
    <name evidence="1" type="ORF">MICPUCDRAFT_60916</name>
</gene>
<dbReference type="AlphaFoldDB" id="C1MZZ8"/>
<organism evidence="2">
    <name type="scientific">Micromonas pusilla (strain CCMP1545)</name>
    <name type="common">Picoplanktonic green alga</name>
    <dbReference type="NCBI Taxonomy" id="564608"/>
    <lineage>
        <taxon>Eukaryota</taxon>
        <taxon>Viridiplantae</taxon>
        <taxon>Chlorophyta</taxon>
        <taxon>Mamiellophyceae</taxon>
        <taxon>Mamiellales</taxon>
        <taxon>Mamiellaceae</taxon>
        <taxon>Micromonas</taxon>
    </lineage>
</organism>
<accession>C1MZZ8</accession>
<evidence type="ECO:0000313" key="1">
    <source>
        <dbReference type="EMBL" id="EEH54691.1"/>
    </source>
</evidence>
<reference evidence="1 2" key="1">
    <citation type="journal article" date="2009" name="Science">
        <title>Green evolution and dynamic adaptations revealed by genomes of the marine picoeukaryotes Micromonas.</title>
        <authorList>
            <person name="Worden A.Z."/>
            <person name="Lee J.H."/>
            <person name="Mock T."/>
            <person name="Rouze P."/>
            <person name="Simmons M.P."/>
            <person name="Aerts A.L."/>
            <person name="Allen A.E."/>
            <person name="Cuvelier M.L."/>
            <person name="Derelle E."/>
            <person name="Everett M.V."/>
            <person name="Foulon E."/>
            <person name="Grimwood J."/>
            <person name="Gundlach H."/>
            <person name="Henrissat B."/>
            <person name="Napoli C."/>
            <person name="McDonald S.M."/>
            <person name="Parker M.S."/>
            <person name="Rombauts S."/>
            <person name="Salamov A."/>
            <person name="Von Dassow P."/>
            <person name="Badger J.H."/>
            <person name="Coutinho P.M."/>
            <person name="Demir E."/>
            <person name="Dubchak I."/>
            <person name="Gentemann C."/>
            <person name="Eikrem W."/>
            <person name="Gready J.E."/>
            <person name="John U."/>
            <person name="Lanier W."/>
            <person name="Lindquist E.A."/>
            <person name="Lucas S."/>
            <person name="Mayer K.F."/>
            <person name="Moreau H."/>
            <person name="Not F."/>
            <person name="Otillar R."/>
            <person name="Panaud O."/>
            <person name="Pangilinan J."/>
            <person name="Paulsen I."/>
            <person name="Piegu B."/>
            <person name="Poliakov A."/>
            <person name="Robbens S."/>
            <person name="Schmutz J."/>
            <person name="Toulza E."/>
            <person name="Wyss T."/>
            <person name="Zelensky A."/>
            <person name="Zhou K."/>
            <person name="Armbrust E.V."/>
            <person name="Bhattacharya D."/>
            <person name="Goodenough U.W."/>
            <person name="Van de Peer Y."/>
            <person name="Grigoriev I.V."/>
        </authorList>
    </citation>
    <scope>NUCLEOTIDE SEQUENCE [LARGE SCALE GENOMIC DNA]</scope>
    <source>
        <strain evidence="1 2">CCMP1545</strain>
    </source>
</reference>
<protein>
    <submittedName>
        <fullName evidence="1">Predicted protein</fullName>
    </submittedName>
</protein>
<evidence type="ECO:0000313" key="2">
    <source>
        <dbReference type="Proteomes" id="UP000001876"/>
    </source>
</evidence>
<dbReference type="KEGG" id="mpp:MICPUCDRAFT_60916"/>
<keyword evidence="2" id="KW-1185">Reference proteome</keyword>
<dbReference type="RefSeq" id="XP_003061041.1">
    <property type="nucleotide sequence ID" value="XM_003060995.1"/>
</dbReference>
<dbReference type="Proteomes" id="UP000001876">
    <property type="component" value="Unassembled WGS sequence"/>
</dbReference>
<dbReference type="GeneID" id="9686746"/>
<proteinExistence type="predicted"/>
<dbReference type="EMBL" id="GG663743">
    <property type="protein sequence ID" value="EEH54691.1"/>
    <property type="molecule type" value="Genomic_DNA"/>
</dbReference>
<name>C1MZZ8_MICPC</name>